<evidence type="ECO:0000313" key="10">
    <source>
        <dbReference type="Proteomes" id="UP000607645"/>
    </source>
</evidence>
<protein>
    <submittedName>
        <fullName evidence="9">Acyltransferase</fullName>
    </submittedName>
</protein>
<dbReference type="EMBL" id="JACOPQ010000015">
    <property type="protein sequence ID" value="MBC5738392.1"/>
    <property type="molecule type" value="Genomic_DNA"/>
</dbReference>
<comment type="subcellular location">
    <subcellularLocation>
        <location evidence="1">Cell membrane</location>
        <topology evidence="1">Multi-pass membrane protein</topology>
    </subcellularLocation>
</comment>
<gene>
    <name evidence="9" type="ORF">H8S62_15380</name>
</gene>
<feature type="transmembrane region" description="Helical" evidence="7">
    <location>
        <begin position="174"/>
        <end position="196"/>
    </location>
</feature>
<feature type="transmembrane region" description="Helical" evidence="7">
    <location>
        <begin position="273"/>
        <end position="295"/>
    </location>
</feature>
<dbReference type="InterPro" id="IPR002656">
    <property type="entry name" value="Acyl_transf_3_dom"/>
</dbReference>
<evidence type="ECO:0000256" key="2">
    <source>
        <dbReference type="ARBA" id="ARBA00007400"/>
    </source>
</evidence>
<evidence type="ECO:0000259" key="8">
    <source>
        <dbReference type="Pfam" id="PF01757"/>
    </source>
</evidence>
<feature type="transmembrane region" description="Helical" evidence="7">
    <location>
        <begin position="315"/>
        <end position="335"/>
    </location>
</feature>
<dbReference type="AlphaFoldDB" id="A0A8J6M8S8"/>
<feature type="transmembrane region" description="Helical" evidence="7">
    <location>
        <begin position="233"/>
        <end position="261"/>
    </location>
</feature>
<feature type="transmembrane region" description="Helical" evidence="7">
    <location>
        <begin position="17"/>
        <end position="38"/>
    </location>
</feature>
<feature type="transmembrane region" description="Helical" evidence="7">
    <location>
        <begin position="83"/>
        <end position="102"/>
    </location>
</feature>
<keyword evidence="3" id="KW-1003">Cell membrane</keyword>
<evidence type="ECO:0000256" key="4">
    <source>
        <dbReference type="ARBA" id="ARBA00022692"/>
    </source>
</evidence>
<feature type="transmembrane region" description="Helical" evidence="7">
    <location>
        <begin position="208"/>
        <end position="227"/>
    </location>
</feature>
<comment type="caution">
    <text evidence="9">The sequence shown here is derived from an EMBL/GenBank/DDBJ whole genome shotgun (WGS) entry which is preliminary data.</text>
</comment>
<sequence>MEQSGDKRVLGVDLLRILSMFFVVVLHTLGVGGALAALPPSSLRYWTLWALEALSYCAVNCMGLISGYVAAGRPHPLRRLRSLWLQVFFYSAVITLVFALLQPGSLRPRDMLAPFIPVLNGTYWYFTAYFVLFLLMPFLDLILNALTRSTAKRLSITLVAAFSIMAALSPEKSFAVQSGYSVLWLVVLYLLGGCLRRFPPLRQRSARLYLLGYLACSLLALLGKDLFEGVPPLIIFSFSGLFLTYSSPLILFSAIFLLLALRQYQPGHALPRRVIRFCAPLSFGVYLLHAHPLVWSHVLSGSTAALAQYSTPQCAALVLLIALFIFAAGICADFVRDRLFCFAALLFRRTSKRNGKAPPEP</sequence>
<feature type="domain" description="Acyltransferase 3" evidence="8">
    <location>
        <begin position="11"/>
        <end position="327"/>
    </location>
</feature>
<reference evidence="9" key="1">
    <citation type="submission" date="2020-08" db="EMBL/GenBank/DDBJ databases">
        <title>Genome public.</title>
        <authorList>
            <person name="Liu C."/>
            <person name="Sun Q."/>
        </authorList>
    </citation>
    <scope>NUCLEOTIDE SEQUENCE</scope>
    <source>
        <strain evidence="9">NSJ-52</strain>
    </source>
</reference>
<feature type="transmembrane region" description="Helical" evidence="7">
    <location>
        <begin position="150"/>
        <end position="168"/>
    </location>
</feature>
<evidence type="ECO:0000256" key="7">
    <source>
        <dbReference type="SAM" id="Phobius"/>
    </source>
</evidence>
<evidence type="ECO:0000313" key="9">
    <source>
        <dbReference type="EMBL" id="MBC5738392.1"/>
    </source>
</evidence>
<dbReference type="PANTHER" id="PTHR40074:SF2">
    <property type="entry name" value="O-ACETYLTRANSFERASE WECH"/>
    <property type="match status" value="1"/>
</dbReference>
<proteinExistence type="inferred from homology"/>
<dbReference type="GO" id="GO:0016413">
    <property type="term" value="F:O-acetyltransferase activity"/>
    <property type="evidence" value="ECO:0007669"/>
    <property type="project" value="TreeGrafter"/>
</dbReference>
<keyword evidence="4 7" id="KW-0812">Transmembrane</keyword>
<dbReference type="PANTHER" id="PTHR40074">
    <property type="entry name" value="O-ACETYLTRANSFERASE WECH"/>
    <property type="match status" value="1"/>
</dbReference>
<evidence type="ECO:0000256" key="6">
    <source>
        <dbReference type="ARBA" id="ARBA00023136"/>
    </source>
</evidence>
<evidence type="ECO:0000256" key="5">
    <source>
        <dbReference type="ARBA" id="ARBA00022989"/>
    </source>
</evidence>
<keyword evidence="5 7" id="KW-1133">Transmembrane helix</keyword>
<keyword evidence="10" id="KW-1185">Reference proteome</keyword>
<keyword evidence="9" id="KW-0012">Acyltransferase</keyword>
<organism evidence="9 10">
    <name type="scientific">Lawsonibacter faecis</name>
    <dbReference type="NCBI Taxonomy" id="2763052"/>
    <lineage>
        <taxon>Bacteria</taxon>
        <taxon>Bacillati</taxon>
        <taxon>Bacillota</taxon>
        <taxon>Clostridia</taxon>
        <taxon>Eubacteriales</taxon>
        <taxon>Oscillospiraceae</taxon>
        <taxon>Lawsonibacter</taxon>
    </lineage>
</organism>
<dbReference type="Pfam" id="PF01757">
    <property type="entry name" value="Acyl_transf_3"/>
    <property type="match status" value="1"/>
</dbReference>
<comment type="similarity">
    <text evidence="2">Belongs to the acyltransferase 3 family.</text>
</comment>
<evidence type="ECO:0000256" key="1">
    <source>
        <dbReference type="ARBA" id="ARBA00004651"/>
    </source>
</evidence>
<dbReference type="GO" id="GO:0005886">
    <property type="term" value="C:plasma membrane"/>
    <property type="evidence" value="ECO:0007669"/>
    <property type="project" value="UniProtKB-SubCell"/>
</dbReference>
<dbReference type="RefSeq" id="WP_155150184.1">
    <property type="nucleotide sequence ID" value="NZ_JACOPQ010000015.1"/>
</dbReference>
<name>A0A8J6M8S8_9FIRM</name>
<dbReference type="GO" id="GO:0009246">
    <property type="term" value="P:enterobacterial common antigen biosynthetic process"/>
    <property type="evidence" value="ECO:0007669"/>
    <property type="project" value="TreeGrafter"/>
</dbReference>
<evidence type="ECO:0000256" key="3">
    <source>
        <dbReference type="ARBA" id="ARBA00022475"/>
    </source>
</evidence>
<feature type="transmembrane region" description="Helical" evidence="7">
    <location>
        <begin position="122"/>
        <end position="143"/>
    </location>
</feature>
<accession>A0A8J6M8S8</accession>
<dbReference type="Proteomes" id="UP000607645">
    <property type="component" value="Unassembled WGS sequence"/>
</dbReference>
<keyword evidence="9" id="KW-0808">Transferase</keyword>
<feature type="transmembrane region" description="Helical" evidence="7">
    <location>
        <begin position="53"/>
        <end position="71"/>
    </location>
</feature>
<keyword evidence="6 7" id="KW-0472">Membrane</keyword>